<keyword evidence="1" id="KW-0812">Transmembrane</keyword>
<keyword evidence="3" id="KW-1185">Reference proteome</keyword>
<proteinExistence type="predicted"/>
<dbReference type="Pfam" id="PF04247">
    <property type="entry name" value="SirB"/>
    <property type="match status" value="1"/>
</dbReference>
<gene>
    <name evidence="2" type="ORF">SAMN02745746_00688</name>
</gene>
<dbReference type="InterPro" id="IPR007360">
    <property type="entry name" value="SirB"/>
</dbReference>
<dbReference type="EMBL" id="FXAG01000003">
    <property type="protein sequence ID" value="SMF01017.1"/>
    <property type="molecule type" value="Genomic_DNA"/>
</dbReference>
<organism evidence="2 3">
    <name type="scientific">Pseudogulbenkiania subflava DSM 22618</name>
    <dbReference type="NCBI Taxonomy" id="1123014"/>
    <lineage>
        <taxon>Bacteria</taxon>
        <taxon>Pseudomonadati</taxon>
        <taxon>Pseudomonadota</taxon>
        <taxon>Betaproteobacteria</taxon>
        <taxon>Neisseriales</taxon>
        <taxon>Chromobacteriaceae</taxon>
        <taxon>Pseudogulbenkiania</taxon>
    </lineage>
</organism>
<feature type="transmembrane region" description="Helical" evidence="1">
    <location>
        <begin position="6"/>
        <end position="31"/>
    </location>
</feature>
<dbReference type="PANTHER" id="PTHR39594:SF1">
    <property type="entry name" value="PROTEIN YCHQ"/>
    <property type="match status" value="1"/>
</dbReference>
<evidence type="ECO:0000313" key="2">
    <source>
        <dbReference type="EMBL" id="SMF01017.1"/>
    </source>
</evidence>
<keyword evidence="1" id="KW-0472">Membrane</keyword>
<dbReference type="Proteomes" id="UP000192920">
    <property type="component" value="Unassembled WGS sequence"/>
</dbReference>
<dbReference type="PIRSF" id="PIRSF005610">
    <property type="entry name" value="SirB"/>
    <property type="match status" value="1"/>
</dbReference>
<accession>A0A1Y6BFM1</accession>
<feature type="transmembrane region" description="Helical" evidence="1">
    <location>
        <begin position="72"/>
        <end position="91"/>
    </location>
</feature>
<feature type="transmembrane region" description="Helical" evidence="1">
    <location>
        <begin position="103"/>
        <end position="124"/>
    </location>
</feature>
<dbReference type="STRING" id="1123014.SAMN02745746_00688"/>
<evidence type="ECO:0000313" key="3">
    <source>
        <dbReference type="Proteomes" id="UP000192920"/>
    </source>
</evidence>
<dbReference type="RefSeq" id="WP_085275042.1">
    <property type="nucleotide sequence ID" value="NZ_FXAG01000003.1"/>
</dbReference>
<sequence length="126" mass="13872">MSTYTLIKHAHMGCAYLSILLFTVRGGLMLADSPLLRAKPLRILPHVVDTLLLTLGITLAVQAHFLPTQQDWLMAKIVLLLVYIGLGTVALKRGRTKAIRTTAFAAALATVLWIVLIAKTKMIWPL</sequence>
<keyword evidence="1" id="KW-1133">Transmembrane helix</keyword>
<name>A0A1Y6BFM1_9NEIS</name>
<reference evidence="3" key="1">
    <citation type="submission" date="2017-04" db="EMBL/GenBank/DDBJ databases">
        <authorList>
            <person name="Varghese N."/>
            <person name="Submissions S."/>
        </authorList>
    </citation>
    <scope>NUCLEOTIDE SEQUENCE [LARGE SCALE GENOMIC DNA]</scope>
    <source>
        <strain evidence="3">DSM 22618</strain>
    </source>
</reference>
<evidence type="ECO:0000256" key="1">
    <source>
        <dbReference type="SAM" id="Phobius"/>
    </source>
</evidence>
<dbReference type="GO" id="GO:0005886">
    <property type="term" value="C:plasma membrane"/>
    <property type="evidence" value="ECO:0007669"/>
    <property type="project" value="TreeGrafter"/>
</dbReference>
<protein>
    <submittedName>
        <fullName evidence="2">Uncharacterized membrane protein SirB2</fullName>
    </submittedName>
</protein>
<dbReference type="PANTHER" id="PTHR39594">
    <property type="entry name" value="PROTEIN YCHQ"/>
    <property type="match status" value="1"/>
</dbReference>
<dbReference type="AlphaFoldDB" id="A0A1Y6BFM1"/>